<evidence type="ECO:0000256" key="1">
    <source>
        <dbReference type="ARBA" id="ARBA00004651"/>
    </source>
</evidence>
<evidence type="ECO:0000313" key="11">
    <source>
        <dbReference type="Proteomes" id="UP000655420"/>
    </source>
</evidence>
<dbReference type="CDD" id="cd17324">
    <property type="entry name" value="MFS_NepI_like"/>
    <property type="match status" value="1"/>
</dbReference>
<evidence type="ECO:0000256" key="4">
    <source>
        <dbReference type="ARBA" id="ARBA00022475"/>
    </source>
</evidence>
<gene>
    <name evidence="10" type="ORF">H0I76_09810</name>
</gene>
<comment type="similarity">
    <text evidence="2">Belongs to the major facilitator superfamily.</text>
</comment>
<dbReference type="EMBL" id="JAEHHL010000006">
    <property type="protein sequence ID" value="MBK0399486.1"/>
    <property type="molecule type" value="Genomic_DNA"/>
</dbReference>
<dbReference type="PANTHER" id="PTHR43271">
    <property type="entry name" value="BLL2771 PROTEIN"/>
    <property type="match status" value="1"/>
</dbReference>
<dbReference type="InterPro" id="IPR036259">
    <property type="entry name" value="MFS_trans_sf"/>
</dbReference>
<dbReference type="Proteomes" id="UP000655420">
    <property type="component" value="Unassembled WGS sequence"/>
</dbReference>
<dbReference type="RefSeq" id="WP_200609697.1">
    <property type="nucleotide sequence ID" value="NZ_JAEHHL010000006.1"/>
</dbReference>
<accession>A0A8J7M733</accession>
<evidence type="ECO:0000256" key="8">
    <source>
        <dbReference type="SAM" id="Phobius"/>
    </source>
</evidence>
<feature type="domain" description="Major facilitator superfamily (MFS) profile" evidence="9">
    <location>
        <begin position="21"/>
        <end position="399"/>
    </location>
</feature>
<feature type="transmembrane region" description="Helical" evidence="8">
    <location>
        <begin position="170"/>
        <end position="192"/>
    </location>
</feature>
<comment type="subcellular location">
    <subcellularLocation>
        <location evidence="1">Cell membrane</location>
        <topology evidence="1">Multi-pass membrane protein</topology>
    </subcellularLocation>
</comment>
<dbReference type="SUPFAM" id="SSF103473">
    <property type="entry name" value="MFS general substrate transporter"/>
    <property type="match status" value="1"/>
</dbReference>
<evidence type="ECO:0000313" key="10">
    <source>
        <dbReference type="EMBL" id="MBK0399486.1"/>
    </source>
</evidence>
<keyword evidence="5 8" id="KW-0812">Transmembrane</keyword>
<dbReference type="InterPro" id="IPR020846">
    <property type="entry name" value="MFS_dom"/>
</dbReference>
<dbReference type="Pfam" id="PF07690">
    <property type="entry name" value="MFS_1"/>
    <property type="match status" value="2"/>
</dbReference>
<evidence type="ECO:0000256" key="5">
    <source>
        <dbReference type="ARBA" id="ARBA00022692"/>
    </source>
</evidence>
<protein>
    <submittedName>
        <fullName evidence="10">MFS transporter</fullName>
    </submittedName>
</protein>
<feature type="transmembrane region" description="Helical" evidence="8">
    <location>
        <begin position="313"/>
        <end position="335"/>
    </location>
</feature>
<keyword evidence="4" id="KW-1003">Cell membrane</keyword>
<feature type="transmembrane region" description="Helical" evidence="8">
    <location>
        <begin position="347"/>
        <end position="366"/>
    </location>
</feature>
<name>A0A8J7M733_9RHOB</name>
<dbReference type="InterPro" id="IPR011701">
    <property type="entry name" value="MFS"/>
</dbReference>
<evidence type="ECO:0000256" key="7">
    <source>
        <dbReference type="ARBA" id="ARBA00023136"/>
    </source>
</evidence>
<evidence type="ECO:0000259" key="9">
    <source>
        <dbReference type="PROSITE" id="PS50850"/>
    </source>
</evidence>
<dbReference type="GO" id="GO:0022857">
    <property type="term" value="F:transmembrane transporter activity"/>
    <property type="evidence" value="ECO:0007669"/>
    <property type="project" value="InterPro"/>
</dbReference>
<feature type="transmembrane region" description="Helical" evidence="8">
    <location>
        <begin position="259"/>
        <end position="278"/>
    </location>
</feature>
<dbReference type="GO" id="GO:0005886">
    <property type="term" value="C:plasma membrane"/>
    <property type="evidence" value="ECO:0007669"/>
    <property type="project" value="UniProtKB-SubCell"/>
</dbReference>
<feature type="transmembrane region" description="Helical" evidence="8">
    <location>
        <begin position="226"/>
        <end position="247"/>
    </location>
</feature>
<evidence type="ECO:0000256" key="2">
    <source>
        <dbReference type="ARBA" id="ARBA00008335"/>
    </source>
</evidence>
<reference evidence="10" key="1">
    <citation type="submission" date="2020-12" db="EMBL/GenBank/DDBJ databases">
        <title>Bacterial taxonomy.</title>
        <authorList>
            <person name="Pan X."/>
        </authorList>
    </citation>
    <scope>NUCLEOTIDE SEQUENCE</scope>
    <source>
        <strain evidence="10">M0105</strain>
    </source>
</reference>
<sequence>MSDITHPPAMISQPGNSALPRAMVIGLIGFLTLVDLFAAQAILPTLADTYGVSAAAMGLAVNASTIGMAVSGLLVSLIARRIDRRRGVWFSLALLAAPTAGLAFAPDLGTFTTLRIAQGVLMAAAFALTMAYIAERAGREEAAAGLAAYVTGIVASNLVGRFVAGSVADLAGVSVSFWVFAGLNLGGAALVASTLRPSLRMAPTCRPMQPPLAAWSMHFGSPALRAAFAVGFLILFLFIGVFTYVNFELVKAPLNLSPMQLGLVYLVFLPALVTTPSAAGAVRRFGVRRIVQASMLTCLASLPLLVVPNLFVVLAGLAAIGIGTFIAQAATTSFVSHAATSDRAAASGLYLAAYYLGGLVGAAMLGRLYDGLGWPATVAAIGIGAVAALLLALRLRPTE</sequence>
<feature type="transmembrane region" description="Helical" evidence="8">
    <location>
        <begin position="372"/>
        <end position="393"/>
    </location>
</feature>
<keyword evidence="3" id="KW-0813">Transport</keyword>
<evidence type="ECO:0000256" key="6">
    <source>
        <dbReference type="ARBA" id="ARBA00022989"/>
    </source>
</evidence>
<feature type="transmembrane region" description="Helical" evidence="8">
    <location>
        <begin position="55"/>
        <end position="75"/>
    </location>
</feature>
<feature type="transmembrane region" description="Helical" evidence="8">
    <location>
        <begin position="146"/>
        <end position="164"/>
    </location>
</feature>
<dbReference type="AlphaFoldDB" id="A0A8J7M733"/>
<feature type="transmembrane region" description="Helical" evidence="8">
    <location>
        <begin position="87"/>
        <end position="104"/>
    </location>
</feature>
<feature type="transmembrane region" description="Helical" evidence="8">
    <location>
        <begin position="116"/>
        <end position="134"/>
    </location>
</feature>
<evidence type="ECO:0000256" key="3">
    <source>
        <dbReference type="ARBA" id="ARBA00022448"/>
    </source>
</evidence>
<keyword evidence="6 8" id="KW-1133">Transmembrane helix</keyword>
<proteinExistence type="inferred from homology"/>
<keyword evidence="11" id="KW-1185">Reference proteome</keyword>
<dbReference type="PROSITE" id="PS50850">
    <property type="entry name" value="MFS"/>
    <property type="match status" value="1"/>
</dbReference>
<dbReference type="Gene3D" id="1.20.1250.20">
    <property type="entry name" value="MFS general substrate transporter like domains"/>
    <property type="match status" value="1"/>
</dbReference>
<organism evidence="10 11">
    <name type="scientific">Thermohalobaculum xanthum</name>
    <dbReference type="NCBI Taxonomy" id="2753746"/>
    <lineage>
        <taxon>Bacteria</taxon>
        <taxon>Pseudomonadati</taxon>
        <taxon>Pseudomonadota</taxon>
        <taxon>Alphaproteobacteria</taxon>
        <taxon>Rhodobacterales</taxon>
        <taxon>Paracoccaceae</taxon>
        <taxon>Thermohalobaculum</taxon>
    </lineage>
</organism>
<keyword evidence="7 8" id="KW-0472">Membrane</keyword>
<feature type="transmembrane region" description="Helical" evidence="8">
    <location>
        <begin position="21"/>
        <end position="43"/>
    </location>
</feature>
<comment type="caution">
    <text evidence="10">The sequence shown here is derived from an EMBL/GenBank/DDBJ whole genome shotgun (WGS) entry which is preliminary data.</text>
</comment>
<dbReference type="PANTHER" id="PTHR43271:SF2">
    <property type="entry name" value="BLL2771 PROTEIN"/>
    <property type="match status" value="1"/>
</dbReference>